<dbReference type="AlphaFoldDB" id="A0A509EIU5"/>
<reference evidence="1 2" key="1">
    <citation type="submission" date="2019-06" db="EMBL/GenBank/DDBJ databases">
        <authorList>
            <person name="Rodrigo-Torres L."/>
            <person name="Arahal R. D."/>
            <person name="Lucena T."/>
        </authorList>
    </citation>
    <scope>NUCLEOTIDE SEQUENCE [LARGE SCALE GENOMIC DNA]</scope>
    <source>
        <strain evidence="1 2">SB0023/3</strain>
    </source>
</reference>
<gene>
    <name evidence="1" type="ORF">MET9862_04915</name>
</gene>
<keyword evidence="2" id="KW-1185">Reference proteome</keyword>
<sequence length="137" mass="13183">MSATPFRSQSDIGATAGVNVQTNGVTIQSAGSATSGVAANTGGTISTLNTLFALTLATTGAHFFAGGEGSLNIGSGCTVTGLAACLFKANGGSITIAGSLTLNRNPTFSGTTAFATTTGNILVGNSATISGSATGER</sequence>
<evidence type="ECO:0000313" key="1">
    <source>
        <dbReference type="EMBL" id="VUD74287.1"/>
    </source>
</evidence>
<accession>A0A509EIU5</accession>
<name>A0A509EIU5_9HYPH</name>
<proteinExistence type="predicted"/>
<protein>
    <submittedName>
        <fullName evidence="1">Uncharacterized protein</fullName>
    </submittedName>
</protein>
<dbReference type="EMBL" id="CABFPH010000114">
    <property type="protein sequence ID" value="VUD74287.1"/>
    <property type="molecule type" value="Genomic_DNA"/>
</dbReference>
<evidence type="ECO:0000313" key="2">
    <source>
        <dbReference type="Proteomes" id="UP000410984"/>
    </source>
</evidence>
<organism evidence="1 2">
    <name type="scientific">Methylobacterium symbioticum</name>
    <dbReference type="NCBI Taxonomy" id="2584084"/>
    <lineage>
        <taxon>Bacteria</taxon>
        <taxon>Pseudomonadati</taxon>
        <taxon>Pseudomonadota</taxon>
        <taxon>Alphaproteobacteria</taxon>
        <taxon>Hyphomicrobiales</taxon>
        <taxon>Methylobacteriaceae</taxon>
        <taxon>Methylobacterium</taxon>
    </lineage>
</organism>
<dbReference type="Proteomes" id="UP000410984">
    <property type="component" value="Unassembled WGS sequence"/>
</dbReference>